<protein>
    <submittedName>
        <fullName evidence="2">Uncharacterized protein</fullName>
    </submittedName>
</protein>
<proteinExistence type="predicted"/>
<evidence type="ECO:0000313" key="3">
    <source>
        <dbReference type="Proteomes" id="UP000276991"/>
    </source>
</evidence>
<sequence>MSHVFHYGDAPSKVGMIEKRLPGSPRDPGSRGVQGPVRDQGFPDPPELDTSLMCPSNYLTNLKSPSVLP</sequence>
<evidence type="ECO:0000313" key="2">
    <source>
        <dbReference type="EMBL" id="VBB30478.1"/>
    </source>
</evidence>
<name>A0A498SHG2_ACAVI</name>
<keyword evidence="3" id="KW-1185">Reference proteome</keyword>
<gene>
    <name evidence="2" type="ORF">NAV_LOCUS5269</name>
</gene>
<accession>A0A498SHG2</accession>
<dbReference type="Proteomes" id="UP000276991">
    <property type="component" value="Unassembled WGS sequence"/>
</dbReference>
<dbReference type="EMBL" id="UPTC01000886">
    <property type="protein sequence ID" value="VBB30478.1"/>
    <property type="molecule type" value="Genomic_DNA"/>
</dbReference>
<feature type="region of interest" description="Disordered" evidence="1">
    <location>
        <begin position="1"/>
        <end position="69"/>
    </location>
</feature>
<organism evidence="2 3">
    <name type="scientific">Acanthocheilonema viteae</name>
    <name type="common">Filarial nematode worm</name>
    <name type="synonym">Dipetalonema viteae</name>
    <dbReference type="NCBI Taxonomy" id="6277"/>
    <lineage>
        <taxon>Eukaryota</taxon>
        <taxon>Metazoa</taxon>
        <taxon>Ecdysozoa</taxon>
        <taxon>Nematoda</taxon>
        <taxon>Chromadorea</taxon>
        <taxon>Rhabditida</taxon>
        <taxon>Spirurina</taxon>
        <taxon>Spiruromorpha</taxon>
        <taxon>Filarioidea</taxon>
        <taxon>Onchocercidae</taxon>
        <taxon>Acanthocheilonema</taxon>
    </lineage>
</organism>
<dbReference type="AlphaFoldDB" id="A0A498SHG2"/>
<evidence type="ECO:0000256" key="1">
    <source>
        <dbReference type="SAM" id="MobiDB-lite"/>
    </source>
</evidence>
<feature type="compositionally biased region" description="Polar residues" evidence="1">
    <location>
        <begin position="53"/>
        <end position="69"/>
    </location>
</feature>
<reference evidence="2 3" key="1">
    <citation type="submission" date="2018-08" db="EMBL/GenBank/DDBJ databases">
        <authorList>
            <person name="Laetsch R D."/>
            <person name="Stevens L."/>
            <person name="Kumar S."/>
            <person name="Blaxter L. M."/>
        </authorList>
    </citation>
    <scope>NUCLEOTIDE SEQUENCE [LARGE SCALE GENOMIC DNA]</scope>
</reference>